<dbReference type="AlphaFoldDB" id="A0A061D5M3"/>
<name>A0A061D5M3_BABBI</name>
<sequence>MDDVHARLSEDSVLKISAQNILDSVEDALRIPEHAVNGVQRFQELTLQLYLRADLAPAWTDLQKKANLLKQPLIESFRDTCVLLLNRYPEAHCFLIK</sequence>
<proteinExistence type="predicted"/>
<dbReference type="RefSeq" id="XP_012768212.1">
    <property type="nucleotide sequence ID" value="XM_012912758.1"/>
</dbReference>
<dbReference type="VEuPathDB" id="PiroplasmaDB:BBBOND_0211680"/>
<dbReference type="KEGG" id="bbig:BBBOND_0211680"/>
<evidence type="ECO:0000313" key="1">
    <source>
        <dbReference type="EMBL" id="CDR96026.1"/>
    </source>
</evidence>
<dbReference type="EMBL" id="LK391708">
    <property type="protein sequence ID" value="CDR96026.1"/>
    <property type="molecule type" value="Genomic_DNA"/>
</dbReference>
<accession>A0A061D5M3</accession>
<keyword evidence="2" id="KW-1185">Reference proteome</keyword>
<gene>
    <name evidence="1" type="ORF">BBBOND_0211680</name>
</gene>
<dbReference type="Proteomes" id="UP000033188">
    <property type="component" value="Chromosome 2"/>
</dbReference>
<reference evidence="2" key="1">
    <citation type="submission" date="2014-06" db="EMBL/GenBank/DDBJ databases">
        <authorList>
            <person name="Aslett M."/>
            <person name="De Silva N."/>
        </authorList>
    </citation>
    <scope>NUCLEOTIDE SEQUENCE [LARGE SCALE GENOMIC DNA]</scope>
    <source>
        <strain evidence="2">Bond</strain>
    </source>
</reference>
<dbReference type="GeneID" id="24564567"/>
<evidence type="ECO:0000313" key="2">
    <source>
        <dbReference type="Proteomes" id="UP000033188"/>
    </source>
</evidence>
<protein>
    <submittedName>
        <fullName evidence="1">Uncharacterized protein</fullName>
    </submittedName>
</protein>
<organism evidence="1 2">
    <name type="scientific">Babesia bigemina</name>
    <dbReference type="NCBI Taxonomy" id="5866"/>
    <lineage>
        <taxon>Eukaryota</taxon>
        <taxon>Sar</taxon>
        <taxon>Alveolata</taxon>
        <taxon>Apicomplexa</taxon>
        <taxon>Aconoidasida</taxon>
        <taxon>Piroplasmida</taxon>
        <taxon>Babesiidae</taxon>
        <taxon>Babesia</taxon>
    </lineage>
</organism>